<dbReference type="GO" id="GO:0015658">
    <property type="term" value="F:branched-chain amino acid transmembrane transporter activity"/>
    <property type="evidence" value="ECO:0007669"/>
    <property type="project" value="InterPro"/>
</dbReference>
<keyword evidence="5 6" id="KW-0472">Membrane</keyword>
<comment type="caution">
    <text evidence="7">The sequence shown here is derived from an EMBL/GenBank/DDBJ whole genome shotgun (WGS) entry which is preliminary data.</text>
</comment>
<dbReference type="InterPro" id="IPR001851">
    <property type="entry name" value="ABC_transp_permease"/>
</dbReference>
<evidence type="ECO:0000256" key="2">
    <source>
        <dbReference type="ARBA" id="ARBA00022475"/>
    </source>
</evidence>
<dbReference type="Pfam" id="PF02653">
    <property type="entry name" value="BPD_transp_2"/>
    <property type="match status" value="1"/>
</dbReference>
<feature type="transmembrane region" description="Helical" evidence="6">
    <location>
        <begin position="113"/>
        <end position="133"/>
    </location>
</feature>
<feature type="transmembrane region" description="Helical" evidence="6">
    <location>
        <begin position="159"/>
        <end position="179"/>
    </location>
</feature>
<sequence>MVILAVSWNFMASTGLISLGHSAFWGLGSYTSMLLVNSWSISFGTSVFAAILAGAAAGALLAVATGRLRGIYFAVATIAYTEALRVAAMMLPDITGGSTGVYLNQSARLSQEFLYSAAIVGAVASVTLVYLLMKTRLRYAMRAMLNNESAAQMLGVNPLLYRTFVSAVAGGVAALAGVLNTWYTGYLSPEIAFSLHQSVLAQIATIIGGVHTQVGPIIGAFVILGLSEITRISLTEFEGTSQLIYGLVLVSFILFLPGGIFGAMRNRWLSWAIGAKIRPLPTLKAQSSVIVSAKRERPPAS</sequence>
<dbReference type="EMBL" id="QJJK01000029">
    <property type="protein sequence ID" value="PXW50289.1"/>
    <property type="molecule type" value="Genomic_DNA"/>
</dbReference>
<comment type="subcellular location">
    <subcellularLocation>
        <location evidence="1">Cell membrane</location>
        <topology evidence="1">Multi-pass membrane protein</topology>
    </subcellularLocation>
</comment>
<feature type="transmembrane region" description="Helical" evidence="6">
    <location>
        <begin position="199"/>
        <end position="223"/>
    </location>
</feature>
<dbReference type="InterPro" id="IPR043428">
    <property type="entry name" value="LivM-like"/>
</dbReference>
<keyword evidence="4 6" id="KW-1133">Transmembrane helix</keyword>
<feature type="transmembrane region" description="Helical" evidence="6">
    <location>
        <begin position="71"/>
        <end position="91"/>
    </location>
</feature>
<protein>
    <submittedName>
        <fullName evidence="7">Branched-chain amino acid transport system permease protein</fullName>
    </submittedName>
</protein>
<accession>A0A2V3TRH3</accession>
<keyword evidence="8" id="KW-1185">Reference proteome</keyword>
<keyword evidence="2" id="KW-1003">Cell membrane</keyword>
<evidence type="ECO:0000256" key="1">
    <source>
        <dbReference type="ARBA" id="ARBA00004651"/>
    </source>
</evidence>
<organism evidence="7 8">
    <name type="scientific">Chelatococcus asaccharovorans</name>
    <dbReference type="NCBI Taxonomy" id="28210"/>
    <lineage>
        <taxon>Bacteria</taxon>
        <taxon>Pseudomonadati</taxon>
        <taxon>Pseudomonadota</taxon>
        <taxon>Alphaproteobacteria</taxon>
        <taxon>Hyphomicrobiales</taxon>
        <taxon>Chelatococcaceae</taxon>
        <taxon>Chelatococcus</taxon>
    </lineage>
</organism>
<proteinExistence type="predicted"/>
<name>A0A2V3TRH3_9HYPH</name>
<dbReference type="AlphaFoldDB" id="A0A2V3TRH3"/>
<feature type="transmembrane region" description="Helical" evidence="6">
    <location>
        <begin position="39"/>
        <end position="64"/>
    </location>
</feature>
<dbReference type="Proteomes" id="UP000248021">
    <property type="component" value="Unassembled WGS sequence"/>
</dbReference>
<dbReference type="PANTHER" id="PTHR30482">
    <property type="entry name" value="HIGH-AFFINITY BRANCHED-CHAIN AMINO ACID TRANSPORT SYSTEM PERMEASE"/>
    <property type="match status" value="1"/>
</dbReference>
<evidence type="ECO:0000256" key="3">
    <source>
        <dbReference type="ARBA" id="ARBA00022692"/>
    </source>
</evidence>
<feature type="transmembrane region" description="Helical" evidence="6">
    <location>
        <begin position="243"/>
        <end position="264"/>
    </location>
</feature>
<gene>
    <name evidence="7" type="ORF">C7450_12918</name>
</gene>
<dbReference type="CDD" id="cd06581">
    <property type="entry name" value="TM_PBP1_LivM_like"/>
    <property type="match status" value="1"/>
</dbReference>
<feature type="transmembrane region" description="Helical" evidence="6">
    <location>
        <begin position="7"/>
        <end position="27"/>
    </location>
</feature>
<evidence type="ECO:0000256" key="5">
    <source>
        <dbReference type="ARBA" id="ARBA00023136"/>
    </source>
</evidence>
<dbReference type="GO" id="GO:0005886">
    <property type="term" value="C:plasma membrane"/>
    <property type="evidence" value="ECO:0007669"/>
    <property type="project" value="UniProtKB-SubCell"/>
</dbReference>
<evidence type="ECO:0000256" key="4">
    <source>
        <dbReference type="ARBA" id="ARBA00022989"/>
    </source>
</evidence>
<evidence type="ECO:0000256" key="6">
    <source>
        <dbReference type="SAM" id="Phobius"/>
    </source>
</evidence>
<dbReference type="PANTHER" id="PTHR30482:SF10">
    <property type="entry name" value="HIGH-AFFINITY BRANCHED-CHAIN AMINO ACID TRANSPORT PROTEIN BRAE"/>
    <property type="match status" value="1"/>
</dbReference>
<evidence type="ECO:0000313" key="7">
    <source>
        <dbReference type="EMBL" id="PXW50289.1"/>
    </source>
</evidence>
<keyword evidence="3 6" id="KW-0812">Transmembrane</keyword>
<evidence type="ECO:0000313" key="8">
    <source>
        <dbReference type="Proteomes" id="UP000248021"/>
    </source>
</evidence>
<reference evidence="7 8" key="1">
    <citation type="submission" date="2018-05" db="EMBL/GenBank/DDBJ databases">
        <title>Genomic Encyclopedia of Type Strains, Phase IV (KMG-IV): sequencing the most valuable type-strain genomes for metagenomic binning, comparative biology and taxonomic classification.</title>
        <authorList>
            <person name="Goeker M."/>
        </authorList>
    </citation>
    <scope>NUCLEOTIDE SEQUENCE [LARGE SCALE GENOMIC DNA]</scope>
    <source>
        <strain evidence="7 8">DSM 6462</strain>
    </source>
</reference>